<dbReference type="InterPro" id="IPR039421">
    <property type="entry name" value="Type_1_exporter"/>
</dbReference>
<protein>
    <submittedName>
        <fullName evidence="10">HlyB/MsbA family ABC transporter</fullName>
    </submittedName>
</protein>
<dbReference type="InterPro" id="IPR017871">
    <property type="entry name" value="ABC_transporter-like_CS"/>
</dbReference>
<dbReference type="SMART" id="SM00382">
    <property type="entry name" value="AAA"/>
    <property type="match status" value="1"/>
</dbReference>
<dbReference type="Gene3D" id="3.40.50.300">
    <property type="entry name" value="P-loop containing nucleotide triphosphate hydrolases"/>
    <property type="match status" value="1"/>
</dbReference>
<feature type="transmembrane region" description="Helical" evidence="7">
    <location>
        <begin position="283"/>
        <end position="302"/>
    </location>
</feature>
<evidence type="ECO:0000259" key="8">
    <source>
        <dbReference type="PROSITE" id="PS50893"/>
    </source>
</evidence>
<keyword evidence="6 7" id="KW-0472">Membrane</keyword>
<accession>A0A3S1CRC7</accession>
<evidence type="ECO:0000256" key="1">
    <source>
        <dbReference type="ARBA" id="ARBA00004651"/>
    </source>
</evidence>
<evidence type="ECO:0000313" key="11">
    <source>
        <dbReference type="Proteomes" id="UP000271624"/>
    </source>
</evidence>
<keyword evidence="3" id="KW-0547">Nucleotide-binding</keyword>
<name>A0A3S1CRC7_9CYAN</name>
<comment type="caution">
    <text evidence="10">The sequence shown here is derived from an EMBL/GenBank/DDBJ whole genome shotgun (WGS) entry which is preliminary data.</text>
</comment>
<dbReference type="NCBIfam" id="NF045513">
    <property type="entry name" value="HepA_fam_ABC"/>
    <property type="match status" value="1"/>
</dbReference>
<dbReference type="InterPro" id="IPR003439">
    <property type="entry name" value="ABC_transporter-like_ATP-bd"/>
</dbReference>
<dbReference type="InterPro" id="IPR003593">
    <property type="entry name" value="AAA+_ATPase"/>
</dbReference>
<dbReference type="InterPro" id="IPR011527">
    <property type="entry name" value="ABC1_TM_dom"/>
</dbReference>
<dbReference type="GO" id="GO:0016887">
    <property type="term" value="F:ATP hydrolysis activity"/>
    <property type="evidence" value="ECO:0007669"/>
    <property type="project" value="InterPro"/>
</dbReference>
<comment type="subcellular location">
    <subcellularLocation>
        <location evidence="1">Cell membrane</location>
        <topology evidence="1">Multi-pass membrane protein</topology>
    </subcellularLocation>
</comment>
<dbReference type="PROSITE" id="PS50893">
    <property type="entry name" value="ABC_TRANSPORTER_2"/>
    <property type="match status" value="1"/>
</dbReference>
<feature type="transmembrane region" description="Helical" evidence="7">
    <location>
        <begin position="199"/>
        <end position="215"/>
    </location>
</feature>
<dbReference type="Gene3D" id="1.20.1560.10">
    <property type="entry name" value="ABC transporter type 1, transmembrane domain"/>
    <property type="match status" value="1"/>
</dbReference>
<gene>
    <name evidence="10" type="ORF">DSM106972_021400</name>
</gene>
<proteinExistence type="predicted"/>
<feature type="transmembrane region" description="Helical" evidence="7">
    <location>
        <begin position="37"/>
        <end position="63"/>
    </location>
</feature>
<dbReference type="FunFam" id="3.40.50.300:FF:000218">
    <property type="entry name" value="Multidrug ABC transporter ATP-binding protein"/>
    <property type="match status" value="1"/>
</dbReference>
<dbReference type="PROSITE" id="PS50929">
    <property type="entry name" value="ABC_TM1F"/>
    <property type="match status" value="1"/>
</dbReference>
<evidence type="ECO:0000256" key="3">
    <source>
        <dbReference type="ARBA" id="ARBA00022741"/>
    </source>
</evidence>
<feature type="domain" description="ABC transporter" evidence="8">
    <location>
        <begin position="375"/>
        <end position="611"/>
    </location>
</feature>
<evidence type="ECO:0000313" key="10">
    <source>
        <dbReference type="EMBL" id="RUT07880.1"/>
    </source>
</evidence>
<feature type="transmembrane region" description="Helical" evidence="7">
    <location>
        <begin position="308"/>
        <end position="326"/>
    </location>
</feature>
<dbReference type="InterPro" id="IPR027417">
    <property type="entry name" value="P-loop_NTPase"/>
</dbReference>
<dbReference type="SUPFAM" id="SSF90123">
    <property type="entry name" value="ABC transporter transmembrane region"/>
    <property type="match status" value="1"/>
</dbReference>
<keyword evidence="5 7" id="KW-1133">Transmembrane helix</keyword>
<dbReference type="Pfam" id="PF00005">
    <property type="entry name" value="ABC_tran"/>
    <property type="match status" value="1"/>
</dbReference>
<evidence type="ECO:0000256" key="4">
    <source>
        <dbReference type="ARBA" id="ARBA00022840"/>
    </source>
</evidence>
<keyword evidence="11" id="KW-1185">Reference proteome</keyword>
<dbReference type="PANTHER" id="PTHR43394:SF1">
    <property type="entry name" value="ATP-BINDING CASSETTE SUB-FAMILY B MEMBER 10, MITOCHONDRIAL"/>
    <property type="match status" value="1"/>
</dbReference>
<dbReference type="PANTHER" id="PTHR43394">
    <property type="entry name" value="ATP-DEPENDENT PERMEASE MDL1, MITOCHONDRIAL"/>
    <property type="match status" value="1"/>
</dbReference>
<reference evidence="10" key="1">
    <citation type="submission" date="2018-12" db="EMBL/GenBank/DDBJ databases">
        <authorList>
            <person name="Will S."/>
            <person name="Neumann-Schaal M."/>
            <person name="Henke P."/>
        </authorList>
    </citation>
    <scope>NUCLEOTIDE SEQUENCE</scope>
    <source>
        <strain evidence="10">PCC 7102</strain>
    </source>
</reference>
<dbReference type="RefSeq" id="WP_127080726.1">
    <property type="nucleotide sequence ID" value="NZ_RSCL01000004.1"/>
</dbReference>
<dbReference type="Pfam" id="PF00664">
    <property type="entry name" value="ABC_membrane"/>
    <property type="match status" value="1"/>
</dbReference>
<dbReference type="InterPro" id="IPR036640">
    <property type="entry name" value="ABC1_TM_sf"/>
</dbReference>
<sequence>MNKKTSKRSKFKIWFKASKFWQENYLILREFKNFRKVAIFSIVFSCLAALMEGLGIGLLMSFLQTLLPGSEPFKMGWGWFDELVLDINGSATSRLIRICILISLSAWMRGGCNYLTTVYSESAQFLLSDCLRKRIFDQLQAFPLGYFSQTRSGELINVITAEIEKIKTGFNAVAFVITRGLTVSVYAMCVVWISWQMTVISILLFGLIGIGLTTMNRRVRELSFDTTAASAKFTSIAIEFINGIRTIHAFATQDFERKRYYQASDNVVHTNQKIIKTYALVKPLADGVATTVLVSLIVLGYSQFVVPGIIQVSSLLTFLFILARLVPNIQDINGVLAFLSTLHGTVESIKNLLRTEDKTYFQNGSIPFKGLKHSIDFISVDFSYDSTNKILQNIKLSIERGKTTALVGGSGAGKTTLADLVPRFYDPTEGQIFIDGIDSRLLEIQSLRSKIAVVSQDTFIFNATVRENIAYGKPEATETEIREAAQLANALEFIESERMPQGLETQLGDRGVNLSGGQRQRIAIARALLRDPEILILDEATAALDTVSERLIQQSLEKISIGRTVITIAHRLSTIAKADKVVVMEKGRIVEQGNYQELLQKQGALWKYHKTQHETGSIS</sequence>
<keyword evidence="2 7" id="KW-0812">Transmembrane</keyword>
<dbReference type="GO" id="GO:0005886">
    <property type="term" value="C:plasma membrane"/>
    <property type="evidence" value="ECO:0007669"/>
    <property type="project" value="UniProtKB-SubCell"/>
</dbReference>
<dbReference type="SUPFAM" id="SSF52540">
    <property type="entry name" value="P-loop containing nucleoside triphosphate hydrolases"/>
    <property type="match status" value="1"/>
</dbReference>
<organism evidence="10 11">
    <name type="scientific">Dulcicalothrix desertica PCC 7102</name>
    <dbReference type="NCBI Taxonomy" id="232991"/>
    <lineage>
        <taxon>Bacteria</taxon>
        <taxon>Bacillati</taxon>
        <taxon>Cyanobacteriota</taxon>
        <taxon>Cyanophyceae</taxon>
        <taxon>Nostocales</taxon>
        <taxon>Calotrichaceae</taxon>
        <taxon>Dulcicalothrix</taxon>
    </lineage>
</organism>
<evidence type="ECO:0000256" key="5">
    <source>
        <dbReference type="ARBA" id="ARBA00022989"/>
    </source>
</evidence>
<keyword evidence="4" id="KW-0067">ATP-binding</keyword>
<dbReference type="PROSITE" id="PS00211">
    <property type="entry name" value="ABC_TRANSPORTER_1"/>
    <property type="match status" value="1"/>
</dbReference>
<dbReference type="OrthoDB" id="501491at2"/>
<evidence type="ECO:0000256" key="2">
    <source>
        <dbReference type="ARBA" id="ARBA00022692"/>
    </source>
</evidence>
<dbReference type="EMBL" id="RSCL01000004">
    <property type="protein sequence ID" value="RUT07880.1"/>
    <property type="molecule type" value="Genomic_DNA"/>
</dbReference>
<evidence type="ECO:0000256" key="7">
    <source>
        <dbReference type="SAM" id="Phobius"/>
    </source>
</evidence>
<dbReference type="GO" id="GO:0005524">
    <property type="term" value="F:ATP binding"/>
    <property type="evidence" value="ECO:0007669"/>
    <property type="project" value="UniProtKB-KW"/>
</dbReference>
<feature type="domain" description="ABC transmembrane type-1" evidence="9">
    <location>
        <begin position="39"/>
        <end position="341"/>
    </location>
</feature>
<dbReference type="Proteomes" id="UP000271624">
    <property type="component" value="Unassembled WGS sequence"/>
</dbReference>
<evidence type="ECO:0000256" key="6">
    <source>
        <dbReference type="ARBA" id="ARBA00023136"/>
    </source>
</evidence>
<dbReference type="GO" id="GO:0015421">
    <property type="term" value="F:ABC-type oligopeptide transporter activity"/>
    <property type="evidence" value="ECO:0007669"/>
    <property type="project" value="TreeGrafter"/>
</dbReference>
<reference evidence="10" key="2">
    <citation type="journal article" date="2019" name="Genome Biol. Evol.">
        <title>Day and night: Metabolic profiles and evolutionary relationships of six axenic non-marine cyanobacteria.</title>
        <authorList>
            <person name="Will S.E."/>
            <person name="Henke P."/>
            <person name="Boedeker C."/>
            <person name="Huang S."/>
            <person name="Brinkmann H."/>
            <person name="Rohde M."/>
            <person name="Jarek M."/>
            <person name="Friedl T."/>
            <person name="Seufert S."/>
            <person name="Schumacher M."/>
            <person name="Overmann J."/>
            <person name="Neumann-Schaal M."/>
            <person name="Petersen J."/>
        </authorList>
    </citation>
    <scope>NUCLEOTIDE SEQUENCE [LARGE SCALE GENOMIC DNA]</scope>
    <source>
        <strain evidence="10">PCC 7102</strain>
    </source>
</reference>
<dbReference type="AlphaFoldDB" id="A0A3S1CRC7"/>
<evidence type="ECO:0000259" key="9">
    <source>
        <dbReference type="PROSITE" id="PS50929"/>
    </source>
</evidence>